<accession>A0A1I7Y7E5</accession>
<dbReference type="Proteomes" id="UP000095287">
    <property type="component" value="Unplaced"/>
</dbReference>
<dbReference type="AlphaFoldDB" id="A0A1I7Y7E5"/>
<name>A0A1I7Y7E5_9BILA</name>
<reference evidence="3" key="1">
    <citation type="submission" date="2016-11" db="UniProtKB">
        <authorList>
            <consortium name="WormBaseParasite"/>
        </authorList>
    </citation>
    <scope>IDENTIFICATION</scope>
</reference>
<feature type="compositionally biased region" description="Acidic residues" evidence="1">
    <location>
        <begin position="1"/>
        <end position="12"/>
    </location>
</feature>
<evidence type="ECO:0000313" key="2">
    <source>
        <dbReference type="Proteomes" id="UP000095287"/>
    </source>
</evidence>
<feature type="compositionally biased region" description="Polar residues" evidence="1">
    <location>
        <begin position="59"/>
        <end position="69"/>
    </location>
</feature>
<feature type="compositionally biased region" description="Acidic residues" evidence="1">
    <location>
        <begin position="73"/>
        <end position="82"/>
    </location>
</feature>
<sequence>MEEGGAAADEEIVWLVDDSGADSGEGGTVAEHALDEAAGDATVVAYHASEPTNIPEAKPSSSDTSQFQAESVAETEGEEQIPEDVVWLVDDPVPGDAGTGTTNAQKEAERKAVADASVRTNEDEEVAKNIENKEGQHYFREVPVENGISSTAPQEDGVESDQS</sequence>
<organism evidence="2 3">
    <name type="scientific">Steinernema glaseri</name>
    <dbReference type="NCBI Taxonomy" id="37863"/>
    <lineage>
        <taxon>Eukaryota</taxon>
        <taxon>Metazoa</taxon>
        <taxon>Ecdysozoa</taxon>
        <taxon>Nematoda</taxon>
        <taxon>Chromadorea</taxon>
        <taxon>Rhabditida</taxon>
        <taxon>Tylenchina</taxon>
        <taxon>Panagrolaimomorpha</taxon>
        <taxon>Strongyloidoidea</taxon>
        <taxon>Steinernematidae</taxon>
        <taxon>Steinernema</taxon>
    </lineage>
</organism>
<protein>
    <submittedName>
        <fullName evidence="3">Uncharacterized protein</fullName>
    </submittedName>
</protein>
<evidence type="ECO:0000313" key="3">
    <source>
        <dbReference type="WBParaSite" id="L893_g13426.t1"/>
    </source>
</evidence>
<feature type="region of interest" description="Disordered" evidence="1">
    <location>
        <begin position="48"/>
        <end position="123"/>
    </location>
</feature>
<evidence type="ECO:0000256" key="1">
    <source>
        <dbReference type="SAM" id="MobiDB-lite"/>
    </source>
</evidence>
<feature type="region of interest" description="Disordered" evidence="1">
    <location>
        <begin position="1"/>
        <end position="35"/>
    </location>
</feature>
<feature type="region of interest" description="Disordered" evidence="1">
    <location>
        <begin position="138"/>
        <end position="163"/>
    </location>
</feature>
<dbReference type="WBParaSite" id="L893_g13426.t1">
    <property type="protein sequence ID" value="L893_g13426.t1"/>
    <property type="gene ID" value="L893_g13426"/>
</dbReference>
<keyword evidence="2" id="KW-1185">Reference proteome</keyword>
<proteinExistence type="predicted"/>